<evidence type="ECO:0000313" key="2">
    <source>
        <dbReference type="Proteomes" id="UP001215598"/>
    </source>
</evidence>
<dbReference type="Proteomes" id="UP001215598">
    <property type="component" value="Unassembled WGS sequence"/>
</dbReference>
<reference evidence="1" key="1">
    <citation type="submission" date="2023-03" db="EMBL/GenBank/DDBJ databases">
        <title>Massive genome expansion in bonnet fungi (Mycena s.s.) driven by repeated elements and novel gene families across ecological guilds.</title>
        <authorList>
            <consortium name="Lawrence Berkeley National Laboratory"/>
            <person name="Harder C.B."/>
            <person name="Miyauchi S."/>
            <person name="Viragh M."/>
            <person name="Kuo A."/>
            <person name="Thoen E."/>
            <person name="Andreopoulos B."/>
            <person name="Lu D."/>
            <person name="Skrede I."/>
            <person name="Drula E."/>
            <person name="Henrissat B."/>
            <person name="Morin E."/>
            <person name="Kohler A."/>
            <person name="Barry K."/>
            <person name="LaButti K."/>
            <person name="Morin E."/>
            <person name="Salamov A."/>
            <person name="Lipzen A."/>
            <person name="Mereny Z."/>
            <person name="Hegedus B."/>
            <person name="Baldrian P."/>
            <person name="Stursova M."/>
            <person name="Weitz H."/>
            <person name="Taylor A."/>
            <person name="Grigoriev I.V."/>
            <person name="Nagy L.G."/>
            <person name="Martin F."/>
            <person name="Kauserud H."/>
        </authorList>
    </citation>
    <scope>NUCLEOTIDE SEQUENCE</scope>
    <source>
        <strain evidence="1">CBHHK182m</strain>
    </source>
</reference>
<dbReference type="AlphaFoldDB" id="A0AAD7I1C7"/>
<proteinExistence type="predicted"/>
<name>A0AAD7I1C7_9AGAR</name>
<protein>
    <submittedName>
        <fullName evidence="1">Uncharacterized protein</fullName>
    </submittedName>
</protein>
<keyword evidence="2" id="KW-1185">Reference proteome</keyword>
<dbReference type="EMBL" id="JARKIB010000151">
    <property type="protein sequence ID" value="KAJ7731652.1"/>
    <property type="molecule type" value="Genomic_DNA"/>
</dbReference>
<accession>A0AAD7I1C7</accession>
<evidence type="ECO:0000313" key="1">
    <source>
        <dbReference type="EMBL" id="KAJ7731652.1"/>
    </source>
</evidence>
<comment type="caution">
    <text evidence="1">The sequence shown here is derived from an EMBL/GenBank/DDBJ whole genome shotgun (WGS) entry which is preliminary data.</text>
</comment>
<gene>
    <name evidence="1" type="ORF">B0H16DRAFT_201892</name>
</gene>
<sequence>MQHPSSFPSSFPLCASPHFWPQIDPIASNAFSEDTIPHLLAFPPSSPNLCGLLTYSASHSPCTILSPAAALHHTDPTNTQDILLPPPHTSDHFPAAGDLQYAIPPDLITLTNISLSQSSSLEIYPLFSCFPPLLATYSLAFGHWTVVNSADGPPVLCSHSTRCVSTRSRGSSLVTEFRLFKFTSIRLLCSAASCSVYSEFNPNGVFVPRYIILP</sequence>
<organism evidence="1 2">
    <name type="scientific">Mycena metata</name>
    <dbReference type="NCBI Taxonomy" id="1033252"/>
    <lineage>
        <taxon>Eukaryota</taxon>
        <taxon>Fungi</taxon>
        <taxon>Dikarya</taxon>
        <taxon>Basidiomycota</taxon>
        <taxon>Agaricomycotina</taxon>
        <taxon>Agaricomycetes</taxon>
        <taxon>Agaricomycetidae</taxon>
        <taxon>Agaricales</taxon>
        <taxon>Marasmiineae</taxon>
        <taxon>Mycenaceae</taxon>
        <taxon>Mycena</taxon>
    </lineage>
</organism>